<evidence type="ECO:0000313" key="1">
    <source>
        <dbReference type="EnsemblMetazoa" id="Aqu2.1.20759_001"/>
    </source>
</evidence>
<proteinExistence type="predicted"/>
<reference evidence="1" key="1">
    <citation type="submission" date="2017-05" db="UniProtKB">
        <authorList>
            <consortium name="EnsemblMetazoa"/>
        </authorList>
    </citation>
    <scope>IDENTIFICATION</scope>
</reference>
<protein>
    <submittedName>
        <fullName evidence="1">Uncharacterized protein</fullName>
    </submittedName>
</protein>
<sequence>MLLMLRTFFYTNLILWSQLSSKSLSMLSISFLPSILRSFLMAVMSVMFHQQRLIHTSVKSHFDK</sequence>
<dbReference type="EnsemblMetazoa" id="Aqu2.1.20759_001">
    <property type="protein sequence ID" value="Aqu2.1.20759_001"/>
    <property type="gene ID" value="Aqu2.1.20759"/>
</dbReference>
<organism evidence="1">
    <name type="scientific">Amphimedon queenslandica</name>
    <name type="common">Sponge</name>
    <dbReference type="NCBI Taxonomy" id="400682"/>
    <lineage>
        <taxon>Eukaryota</taxon>
        <taxon>Metazoa</taxon>
        <taxon>Porifera</taxon>
        <taxon>Demospongiae</taxon>
        <taxon>Heteroscleromorpha</taxon>
        <taxon>Haplosclerida</taxon>
        <taxon>Niphatidae</taxon>
        <taxon>Amphimedon</taxon>
    </lineage>
</organism>
<dbReference type="InParanoid" id="A0A1X7TZ14"/>
<name>A0A1X7TZ14_AMPQE</name>
<dbReference type="AlphaFoldDB" id="A0A1X7TZ14"/>
<accession>A0A1X7TZ14</accession>